<feature type="non-terminal residue" evidence="2">
    <location>
        <position position="1"/>
    </location>
</feature>
<feature type="non-terminal residue" evidence="2">
    <location>
        <position position="205"/>
    </location>
</feature>
<evidence type="ECO:0000313" key="3">
    <source>
        <dbReference type="Proteomes" id="UP000059680"/>
    </source>
</evidence>
<dbReference type="EMBL" id="AP014958">
    <property type="protein sequence ID" value="BAS78590.1"/>
    <property type="molecule type" value="Genomic_DNA"/>
</dbReference>
<protein>
    <submittedName>
        <fullName evidence="2">Os02g0466900 protein</fullName>
    </submittedName>
</protein>
<sequence length="205" mass="22127">SSGRDGVEGDDGVLGDVEAELPAFLAHVQLLHARRRHHLEAPHQLPDDERQDGQRQDDPRAAAAAHAEGQEPEVHLPGDGGVHAALLLQEPLRPELLGVLPQRRVVGQPPRVHHHLGSLGDGVPAELGLLQVHVRHQQRDRGVQPQRLLDHGLQVSQLVDAGLGDGLVVAEHVVDLGADLALHRRVVDDLGQRPLDGPERRLDGG</sequence>
<dbReference type="FunCoup" id="A0A0P0VIS6">
    <property type="interactions" value="76"/>
</dbReference>
<dbReference type="InParanoid" id="A0A0P0VIS6"/>
<evidence type="ECO:0000313" key="2">
    <source>
        <dbReference type="EMBL" id="BAS78590.1"/>
    </source>
</evidence>
<gene>
    <name evidence="2" type="ordered locus">Os02g0466900</name>
    <name evidence="2" type="ORF">OSNPB_020466900</name>
</gene>
<organism evidence="2 3">
    <name type="scientific">Oryza sativa subsp. japonica</name>
    <name type="common">Rice</name>
    <dbReference type="NCBI Taxonomy" id="39947"/>
    <lineage>
        <taxon>Eukaryota</taxon>
        <taxon>Viridiplantae</taxon>
        <taxon>Streptophyta</taxon>
        <taxon>Embryophyta</taxon>
        <taxon>Tracheophyta</taxon>
        <taxon>Spermatophyta</taxon>
        <taxon>Magnoliopsida</taxon>
        <taxon>Liliopsida</taxon>
        <taxon>Poales</taxon>
        <taxon>Poaceae</taxon>
        <taxon>BOP clade</taxon>
        <taxon>Oryzoideae</taxon>
        <taxon>Oryzeae</taxon>
        <taxon>Oryzinae</taxon>
        <taxon>Oryza</taxon>
        <taxon>Oryza sativa</taxon>
    </lineage>
</organism>
<dbReference type="Proteomes" id="UP000059680">
    <property type="component" value="Chromosome 2"/>
</dbReference>
<dbReference type="Gramene" id="Os02t0466900-00">
    <property type="protein sequence ID" value="Os02t0466900-00"/>
    <property type="gene ID" value="Os02g0466900"/>
</dbReference>
<evidence type="ECO:0000256" key="1">
    <source>
        <dbReference type="SAM" id="MobiDB-lite"/>
    </source>
</evidence>
<feature type="region of interest" description="Disordered" evidence="1">
    <location>
        <begin position="40"/>
        <end position="79"/>
    </location>
</feature>
<feature type="compositionally biased region" description="Basic and acidic residues" evidence="1">
    <location>
        <begin position="40"/>
        <end position="60"/>
    </location>
</feature>
<name>A0A0P0VIS6_ORYSJ</name>
<accession>A0A0P0VIS6</accession>
<dbReference type="PaxDb" id="39947-A0A0P0VIS6"/>
<proteinExistence type="predicted"/>
<reference evidence="3" key="1">
    <citation type="journal article" date="2005" name="Nature">
        <title>The map-based sequence of the rice genome.</title>
        <authorList>
            <consortium name="International rice genome sequencing project (IRGSP)"/>
            <person name="Matsumoto T."/>
            <person name="Wu J."/>
            <person name="Kanamori H."/>
            <person name="Katayose Y."/>
            <person name="Fujisawa M."/>
            <person name="Namiki N."/>
            <person name="Mizuno H."/>
            <person name="Yamamoto K."/>
            <person name="Antonio B.A."/>
            <person name="Baba T."/>
            <person name="Sakata K."/>
            <person name="Nagamura Y."/>
            <person name="Aoki H."/>
            <person name="Arikawa K."/>
            <person name="Arita K."/>
            <person name="Bito T."/>
            <person name="Chiden Y."/>
            <person name="Fujitsuka N."/>
            <person name="Fukunaka R."/>
            <person name="Hamada M."/>
            <person name="Harada C."/>
            <person name="Hayashi A."/>
            <person name="Hijishita S."/>
            <person name="Honda M."/>
            <person name="Hosokawa S."/>
            <person name="Ichikawa Y."/>
            <person name="Idonuma A."/>
            <person name="Iijima M."/>
            <person name="Ikeda M."/>
            <person name="Ikeno M."/>
            <person name="Ito K."/>
            <person name="Ito S."/>
            <person name="Ito T."/>
            <person name="Ito Y."/>
            <person name="Ito Y."/>
            <person name="Iwabuchi A."/>
            <person name="Kamiya K."/>
            <person name="Karasawa W."/>
            <person name="Kurita K."/>
            <person name="Katagiri S."/>
            <person name="Kikuta A."/>
            <person name="Kobayashi H."/>
            <person name="Kobayashi N."/>
            <person name="Machita K."/>
            <person name="Maehara T."/>
            <person name="Masukawa M."/>
            <person name="Mizubayashi T."/>
            <person name="Mukai Y."/>
            <person name="Nagasaki H."/>
            <person name="Nagata Y."/>
            <person name="Naito S."/>
            <person name="Nakashima M."/>
            <person name="Nakama Y."/>
            <person name="Nakamichi Y."/>
            <person name="Nakamura M."/>
            <person name="Meguro A."/>
            <person name="Negishi M."/>
            <person name="Ohta I."/>
            <person name="Ohta T."/>
            <person name="Okamoto M."/>
            <person name="Ono N."/>
            <person name="Saji S."/>
            <person name="Sakaguchi M."/>
            <person name="Sakai K."/>
            <person name="Shibata M."/>
            <person name="Shimokawa T."/>
            <person name="Song J."/>
            <person name="Takazaki Y."/>
            <person name="Terasawa K."/>
            <person name="Tsugane M."/>
            <person name="Tsuji K."/>
            <person name="Ueda S."/>
            <person name="Waki K."/>
            <person name="Yamagata H."/>
            <person name="Yamamoto M."/>
            <person name="Yamamoto S."/>
            <person name="Yamane H."/>
            <person name="Yoshiki S."/>
            <person name="Yoshihara R."/>
            <person name="Yukawa K."/>
            <person name="Zhong H."/>
            <person name="Yano M."/>
            <person name="Yuan Q."/>
            <person name="Ouyang S."/>
            <person name="Liu J."/>
            <person name="Jones K.M."/>
            <person name="Gansberger K."/>
            <person name="Moffat K."/>
            <person name="Hill J."/>
            <person name="Bera J."/>
            <person name="Fadrosh D."/>
            <person name="Jin S."/>
            <person name="Johri S."/>
            <person name="Kim M."/>
            <person name="Overton L."/>
            <person name="Reardon M."/>
            <person name="Tsitrin T."/>
            <person name="Vuong H."/>
            <person name="Weaver B."/>
            <person name="Ciecko A."/>
            <person name="Tallon L."/>
            <person name="Jackson J."/>
            <person name="Pai G."/>
            <person name="Aken S.V."/>
            <person name="Utterback T."/>
            <person name="Reidmuller S."/>
            <person name="Feldblyum T."/>
            <person name="Hsiao J."/>
            <person name="Zismann V."/>
            <person name="Iobst S."/>
            <person name="de Vazeille A.R."/>
            <person name="Buell C.R."/>
            <person name="Ying K."/>
            <person name="Li Y."/>
            <person name="Lu T."/>
            <person name="Huang Y."/>
            <person name="Zhao Q."/>
            <person name="Feng Q."/>
            <person name="Zhang L."/>
            <person name="Zhu J."/>
            <person name="Weng Q."/>
            <person name="Mu J."/>
            <person name="Lu Y."/>
            <person name="Fan D."/>
            <person name="Liu Y."/>
            <person name="Guan J."/>
            <person name="Zhang Y."/>
            <person name="Yu S."/>
            <person name="Liu X."/>
            <person name="Zhang Y."/>
            <person name="Hong G."/>
            <person name="Han B."/>
            <person name="Choisne N."/>
            <person name="Demange N."/>
            <person name="Orjeda G."/>
            <person name="Samain S."/>
            <person name="Cattolico L."/>
            <person name="Pelletier E."/>
            <person name="Couloux A."/>
            <person name="Segurens B."/>
            <person name="Wincker P."/>
            <person name="D'Hont A."/>
            <person name="Scarpelli C."/>
            <person name="Weissenbach J."/>
            <person name="Salanoubat M."/>
            <person name="Quetier F."/>
            <person name="Yu Y."/>
            <person name="Kim H.R."/>
            <person name="Rambo T."/>
            <person name="Currie J."/>
            <person name="Collura K."/>
            <person name="Luo M."/>
            <person name="Yang T."/>
            <person name="Ammiraju J.S.S."/>
            <person name="Engler F."/>
            <person name="Soderlund C."/>
            <person name="Wing R.A."/>
            <person name="Palmer L.E."/>
            <person name="de la Bastide M."/>
            <person name="Spiegel L."/>
            <person name="Nascimento L."/>
            <person name="Zutavern T."/>
            <person name="O'Shaughnessy A."/>
            <person name="Dike S."/>
            <person name="Dedhia N."/>
            <person name="Preston R."/>
            <person name="Balija V."/>
            <person name="McCombie W.R."/>
            <person name="Chow T."/>
            <person name="Chen H."/>
            <person name="Chung M."/>
            <person name="Chen C."/>
            <person name="Shaw J."/>
            <person name="Wu H."/>
            <person name="Hsiao K."/>
            <person name="Chao Y."/>
            <person name="Chu M."/>
            <person name="Cheng C."/>
            <person name="Hour A."/>
            <person name="Lee P."/>
            <person name="Lin S."/>
            <person name="Lin Y."/>
            <person name="Liou J."/>
            <person name="Liu S."/>
            <person name="Hsing Y."/>
            <person name="Raghuvanshi S."/>
            <person name="Mohanty A."/>
            <person name="Bharti A.K."/>
            <person name="Gaur A."/>
            <person name="Gupta V."/>
            <person name="Kumar D."/>
            <person name="Ravi V."/>
            <person name="Vij S."/>
            <person name="Kapur A."/>
            <person name="Khurana P."/>
            <person name="Khurana P."/>
            <person name="Khurana J.P."/>
            <person name="Tyagi A.K."/>
            <person name="Gaikwad K."/>
            <person name="Singh A."/>
            <person name="Dalal V."/>
            <person name="Srivastava S."/>
            <person name="Dixit A."/>
            <person name="Pal A.K."/>
            <person name="Ghazi I.A."/>
            <person name="Yadav M."/>
            <person name="Pandit A."/>
            <person name="Bhargava A."/>
            <person name="Sureshbabu K."/>
            <person name="Batra K."/>
            <person name="Sharma T.R."/>
            <person name="Mohapatra T."/>
            <person name="Singh N.K."/>
            <person name="Messing J."/>
            <person name="Nelson A.B."/>
            <person name="Fuks G."/>
            <person name="Kavchok S."/>
            <person name="Keizer G."/>
            <person name="Linton E."/>
            <person name="Llaca V."/>
            <person name="Song R."/>
            <person name="Tanyolac B."/>
            <person name="Young S."/>
            <person name="Ho-Il K."/>
            <person name="Hahn J.H."/>
            <person name="Sangsakoo G."/>
            <person name="Vanavichit A."/>
            <person name="de Mattos Luiz.A.T."/>
            <person name="Zimmer P.D."/>
            <person name="Malone G."/>
            <person name="Dellagostin O."/>
            <person name="de Oliveira A.C."/>
            <person name="Bevan M."/>
            <person name="Bancroft I."/>
            <person name="Minx P."/>
            <person name="Cordum H."/>
            <person name="Wilson R."/>
            <person name="Cheng Z."/>
            <person name="Jin W."/>
            <person name="Jiang J."/>
            <person name="Leong S.A."/>
            <person name="Iwama H."/>
            <person name="Gojobori T."/>
            <person name="Itoh T."/>
            <person name="Niimura Y."/>
            <person name="Fujii Y."/>
            <person name="Habara T."/>
            <person name="Sakai H."/>
            <person name="Sato Y."/>
            <person name="Wilson G."/>
            <person name="Kumar K."/>
            <person name="McCouch S."/>
            <person name="Juretic N."/>
            <person name="Hoen D."/>
            <person name="Wright S."/>
            <person name="Bruskiewich R."/>
            <person name="Bureau T."/>
            <person name="Miyao A."/>
            <person name="Hirochika H."/>
            <person name="Nishikawa T."/>
            <person name="Kadowaki K."/>
            <person name="Sugiura M."/>
            <person name="Burr B."/>
            <person name="Sasaki T."/>
        </authorList>
    </citation>
    <scope>NUCLEOTIDE SEQUENCE [LARGE SCALE GENOMIC DNA]</scope>
    <source>
        <strain evidence="3">cv. Nipponbare</strain>
    </source>
</reference>
<dbReference type="AlphaFoldDB" id="A0A0P0VIS6"/>
<reference evidence="2 3" key="2">
    <citation type="journal article" date="2013" name="Plant Cell Physiol.">
        <title>Rice Annotation Project Database (RAP-DB): an integrative and interactive database for rice genomics.</title>
        <authorList>
            <person name="Sakai H."/>
            <person name="Lee S.S."/>
            <person name="Tanaka T."/>
            <person name="Numa H."/>
            <person name="Kim J."/>
            <person name="Kawahara Y."/>
            <person name="Wakimoto H."/>
            <person name="Yang C.C."/>
            <person name="Iwamoto M."/>
            <person name="Abe T."/>
            <person name="Yamada Y."/>
            <person name="Muto A."/>
            <person name="Inokuchi H."/>
            <person name="Ikemura T."/>
            <person name="Matsumoto T."/>
            <person name="Sasaki T."/>
            <person name="Itoh T."/>
        </authorList>
    </citation>
    <scope>NUCLEOTIDE SEQUENCE [LARGE SCALE GENOMIC DNA]</scope>
    <source>
        <strain evidence="3">cv. Nipponbare</strain>
    </source>
</reference>
<reference evidence="2 3" key="3">
    <citation type="journal article" date="2013" name="Rice">
        <title>Improvement of the Oryza sativa Nipponbare reference genome using next generation sequence and optical map data.</title>
        <authorList>
            <person name="Kawahara Y."/>
            <person name="de la Bastide M."/>
            <person name="Hamilton J.P."/>
            <person name="Kanamori H."/>
            <person name="McCombie W.R."/>
            <person name="Ouyang S."/>
            <person name="Schwartz D.C."/>
            <person name="Tanaka T."/>
            <person name="Wu J."/>
            <person name="Zhou S."/>
            <person name="Childs K.L."/>
            <person name="Davidson R.M."/>
            <person name="Lin H."/>
            <person name="Quesada-Ocampo L."/>
            <person name="Vaillancourt B."/>
            <person name="Sakai H."/>
            <person name="Lee S.S."/>
            <person name="Kim J."/>
            <person name="Numa H."/>
            <person name="Itoh T."/>
            <person name="Buell C.R."/>
            <person name="Matsumoto T."/>
        </authorList>
    </citation>
    <scope>NUCLEOTIDE SEQUENCE [LARGE SCALE GENOMIC DNA]</scope>
    <source>
        <strain evidence="3">cv. Nipponbare</strain>
    </source>
</reference>
<keyword evidence="3" id="KW-1185">Reference proteome</keyword>
<dbReference type="eggNOG" id="ENOG502R7TF">
    <property type="taxonomic scope" value="Eukaryota"/>
</dbReference>